<evidence type="ECO:0000313" key="1">
    <source>
        <dbReference type="EMBL" id="KII67321.1"/>
    </source>
</evidence>
<reference evidence="1 2" key="1">
    <citation type="journal article" date="2014" name="Genome Biol. Evol.">
        <title>The genome of the myxosporean Thelohanellus kitauei shows adaptations to nutrient acquisition within its fish host.</title>
        <authorList>
            <person name="Yang Y."/>
            <person name="Xiong J."/>
            <person name="Zhou Z."/>
            <person name="Huo F."/>
            <person name="Miao W."/>
            <person name="Ran C."/>
            <person name="Liu Y."/>
            <person name="Zhang J."/>
            <person name="Feng J."/>
            <person name="Wang M."/>
            <person name="Wang M."/>
            <person name="Wang L."/>
            <person name="Yao B."/>
        </authorList>
    </citation>
    <scope>NUCLEOTIDE SEQUENCE [LARGE SCALE GENOMIC DNA]</scope>
    <source>
        <strain evidence="1">Wuqing</strain>
    </source>
</reference>
<proteinExistence type="predicted"/>
<dbReference type="Proteomes" id="UP000031668">
    <property type="component" value="Unassembled WGS sequence"/>
</dbReference>
<dbReference type="EMBL" id="JWZT01003240">
    <property type="protein sequence ID" value="KII67321.1"/>
    <property type="molecule type" value="Genomic_DNA"/>
</dbReference>
<organism evidence="1 2">
    <name type="scientific">Thelohanellus kitauei</name>
    <name type="common">Myxosporean</name>
    <dbReference type="NCBI Taxonomy" id="669202"/>
    <lineage>
        <taxon>Eukaryota</taxon>
        <taxon>Metazoa</taxon>
        <taxon>Cnidaria</taxon>
        <taxon>Myxozoa</taxon>
        <taxon>Myxosporea</taxon>
        <taxon>Bivalvulida</taxon>
        <taxon>Platysporina</taxon>
        <taxon>Myxobolidae</taxon>
        <taxon>Thelohanellus</taxon>
    </lineage>
</organism>
<keyword evidence="2" id="KW-1185">Reference proteome</keyword>
<comment type="caution">
    <text evidence="1">The sequence shown here is derived from an EMBL/GenBank/DDBJ whole genome shotgun (WGS) entry which is preliminary data.</text>
</comment>
<dbReference type="AlphaFoldDB" id="A0A0C2MJI9"/>
<accession>A0A0C2MJI9</accession>
<sequence>MGRIRRNMKTFFLLTAARPCQIISATLKESKSDLSAIFFDAPSLNATIQRIRKRTTFPYIFHTDALEFIVPNENECKNTVKNEEHFLFSDTFTECRPNINI</sequence>
<name>A0A0C2MJI9_THEKT</name>
<protein>
    <submittedName>
        <fullName evidence="1">Uncharacterized protein</fullName>
    </submittedName>
</protein>
<evidence type="ECO:0000313" key="2">
    <source>
        <dbReference type="Proteomes" id="UP000031668"/>
    </source>
</evidence>
<gene>
    <name evidence="1" type="ORF">RF11_10405</name>
</gene>